<evidence type="ECO:0000313" key="1">
    <source>
        <dbReference type="EMBL" id="AWD90538.1"/>
    </source>
</evidence>
<dbReference type="RefSeq" id="YP_010095046.1">
    <property type="nucleotide sequence ID" value="NC_055743.1"/>
</dbReference>
<keyword evidence="2" id="KW-1185">Reference proteome</keyword>
<sequence>MSRTIRNKGRYLFEIEQLNNPFRYTEWTWYRKTDVTRAQVNKYVYEQIERNIKFSKEIEQKKKERHRDGFPVTCRWKRYIEKNPRMYHKMAIAKSLKMDLDYTYDEQGDRKARRAMASNWD</sequence>
<protein>
    <submittedName>
        <fullName evidence="1">Uncharacterized protein</fullName>
    </submittedName>
</protein>
<dbReference type="Proteomes" id="UP000246316">
    <property type="component" value="Segment"/>
</dbReference>
<dbReference type="GeneID" id="65112680"/>
<reference evidence="1" key="1">
    <citation type="submission" date="2018-03" db="EMBL/GenBank/DDBJ databases">
        <title>Phage therapy in agriculture - a green tech approach to combat plant pathogenic bacteria.</title>
        <authorList>
            <person name="Carstens A.B."/>
            <person name="Djurhuus A.M."/>
            <person name="Hansen L.H."/>
        </authorList>
    </citation>
    <scope>NUCLEOTIDE SEQUENCE [LARGE SCALE GENOMIC DNA]</scope>
</reference>
<dbReference type="EMBL" id="MH059636">
    <property type="protein sequence ID" value="AWD90538.1"/>
    <property type="molecule type" value="Genomic_DNA"/>
</dbReference>
<proteinExistence type="predicted"/>
<dbReference type="KEGG" id="vg:65112680"/>
<organism evidence="1 2">
    <name type="scientific">Erwinia phage Cronus</name>
    <dbReference type="NCBI Taxonomy" id="2163633"/>
    <lineage>
        <taxon>Viruses</taxon>
        <taxon>Duplodnaviria</taxon>
        <taxon>Heunggongvirae</taxon>
        <taxon>Uroviricota</taxon>
        <taxon>Caudoviricetes</taxon>
        <taxon>Pantevenvirales</taxon>
        <taxon>Straboviridae</taxon>
        <taxon>Tevenvirinae</taxon>
        <taxon>Risoevirus</taxon>
        <taxon>Risoevirus cronus</taxon>
        <taxon>Roskildevirus cronus</taxon>
    </lineage>
</organism>
<evidence type="ECO:0000313" key="2">
    <source>
        <dbReference type="Proteomes" id="UP000246316"/>
    </source>
</evidence>
<name>A0A2S1GMC1_9CAUD</name>
<accession>A0A2S1GMC1</accession>